<reference evidence="1 2" key="1">
    <citation type="submission" date="2018-02" db="EMBL/GenBank/DDBJ databases">
        <title>Genome sequence of the basidiomycete white-rot fungus Phlebia centrifuga.</title>
        <authorList>
            <person name="Granchi Z."/>
            <person name="Peng M."/>
            <person name="de Vries R.P."/>
            <person name="Hilden K."/>
            <person name="Makela M.R."/>
            <person name="Grigoriev I."/>
            <person name="Riley R."/>
        </authorList>
    </citation>
    <scope>NUCLEOTIDE SEQUENCE [LARGE SCALE GENOMIC DNA]</scope>
    <source>
        <strain evidence="1 2">FBCC195</strain>
    </source>
</reference>
<evidence type="ECO:0000313" key="1">
    <source>
        <dbReference type="EMBL" id="PSR76235.1"/>
    </source>
</evidence>
<sequence>MNVDHFGAEPSSKYSQVNISTVVVIPVFHYFDRAAFISGKSFKTADNLAGKSAA</sequence>
<organism evidence="1 2">
    <name type="scientific">Hermanssonia centrifuga</name>
    <dbReference type="NCBI Taxonomy" id="98765"/>
    <lineage>
        <taxon>Eukaryota</taxon>
        <taxon>Fungi</taxon>
        <taxon>Dikarya</taxon>
        <taxon>Basidiomycota</taxon>
        <taxon>Agaricomycotina</taxon>
        <taxon>Agaricomycetes</taxon>
        <taxon>Polyporales</taxon>
        <taxon>Meruliaceae</taxon>
        <taxon>Hermanssonia</taxon>
    </lineage>
</organism>
<dbReference type="AlphaFoldDB" id="A0A2R6NTA6"/>
<accession>A0A2R6NTA6</accession>
<dbReference type="EMBL" id="MLYV02000856">
    <property type="protein sequence ID" value="PSR76235.1"/>
    <property type="molecule type" value="Genomic_DNA"/>
</dbReference>
<protein>
    <submittedName>
        <fullName evidence="1">Uncharacterized protein</fullName>
    </submittedName>
</protein>
<gene>
    <name evidence="1" type="ORF">PHLCEN_2v8578</name>
</gene>
<name>A0A2R6NTA6_9APHY</name>
<evidence type="ECO:0000313" key="2">
    <source>
        <dbReference type="Proteomes" id="UP000186601"/>
    </source>
</evidence>
<comment type="caution">
    <text evidence="1">The sequence shown here is derived from an EMBL/GenBank/DDBJ whole genome shotgun (WGS) entry which is preliminary data.</text>
</comment>
<dbReference type="Proteomes" id="UP000186601">
    <property type="component" value="Unassembled WGS sequence"/>
</dbReference>
<keyword evidence="2" id="KW-1185">Reference proteome</keyword>
<proteinExistence type="predicted"/>